<organism evidence="1 2">
    <name type="scientific">Pythium oligandrum</name>
    <name type="common">Mycoparasitic fungus</name>
    <dbReference type="NCBI Taxonomy" id="41045"/>
    <lineage>
        <taxon>Eukaryota</taxon>
        <taxon>Sar</taxon>
        <taxon>Stramenopiles</taxon>
        <taxon>Oomycota</taxon>
        <taxon>Peronosporomycetes</taxon>
        <taxon>Pythiales</taxon>
        <taxon>Pythiaceae</taxon>
        <taxon>Pythium</taxon>
    </lineage>
</organism>
<dbReference type="Proteomes" id="UP000794436">
    <property type="component" value="Unassembled WGS sequence"/>
</dbReference>
<evidence type="ECO:0000313" key="1">
    <source>
        <dbReference type="EMBL" id="TMW64139.1"/>
    </source>
</evidence>
<reference evidence="1" key="1">
    <citation type="submission" date="2019-03" db="EMBL/GenBank/DDBJ databases">
        <title>Long read genome sequence of the mycoparasitic Pythium oligandrum ATCC 38472 isolated from sugarbeet rhizosphere.</title>
        <authorList>
            <person name="Gaulin E."/>
        </authorList>
    </citation>
    <scope>NUCLEOTIDE SEQUENCE</scope>
    <source>
        <strain evidence="1">ATCC 38472_TT</strain>
    </source>
</reference>
<evidence type="ECO:0000313" key="2">
    <source>
        <dbReference type="Proteomes" id="UP000794436"/>
    </source>
</evidence>
<proteinExistence type="predicted"/>
<keyword evidence="2" id="KW-1185">Reference proteome</keyword>
<dbReference type="OrthoDB" id="107086at2759"/>
<accession>A0A8K1FKF6</accession>
<name>A0A8K1FKF6_PYTOL</name>
<gene>
    <name evidence="1" type="ORF">Poli38472_014256</name>
</gene>
<dbReference type="EMBL" id="SPLM01000041">
    <property type="protein sequence ID" value="TMW64139.1"/>
    <property type="molecule type" value="Genomic_DNA"/>
</dbReference>
<protein>
    <submittedName>
        <fullName evidence="1">Uncharacterized protein</fullName>
    </submittedName>
</protein>
<dbReference type="AlphaFoldDB" id="A0A8K1FKF6"/>
<sequence>MSAHVNTKERNRLIVKRNYYRKLTTLGELRIEAERLEARYQELIEAEYAASLGPSSAEELAQKTRCMEIRGAFVKLAMISKALRLENERLQVTKTEKEKTESELAHLYIAQCKKAEHIQERMMAKKQKPTIHVRNITSTECTEIMSETYERINVFRESTESFTSGMSVFGWRDCYRYENKDIDFSLTKTYRHHSMESVSGMVWNLFRHGATFAQLYPKSVTATFNEVQRLDDNNLLYFHTLEMGQQSDMRTKCFLLLCSRMSVMDGDGCVLIFRTLDPHRYVISEGEVAIKRDRRGRHKIEPKVEEAWIDVFMWALYRRSGPNGEHCASEAGGTLFATPILEASFWLVERLQCMMKVEQLIFGPSNLLIL</sequence>
<comment type="caution">
    <text evidence="1">The sequence shown here is derived from an EMBL/GenBank/DDBJ whole genome shotgun (WGS) entry which is preliminary data.</text>
</comment>